<dbReference type="SUPFAM" id="SSF56784">
    <property type="entry name" value="HAD-like"/>
    <property type="match status" value="1"/>
</dbReference>
<dbReference type="EMBL" id="FXUG01000001">
    <property type="protein sequence ID" value="SMP42578.1"/>
    <property type="molecule type" value="Genomic_DNA"/>
</dbReference>
<organism evidence="2 3">
    <name type="scientific">Neorhodopirellula lusitana</name>
    <dbReference type="NCBI Taxonomy" id="445327"/>
    <lineage>
        <taxon>Bacteria</taxon>
        <taxon>Pseudomonadati</taxon>
        <taxon>Planctomycetota</taxon>
        <taxon>Planctomycetia</taxon>
        <taxon>Pirellulales</taxon>
        <taxon>Pirellulaceae</taxon>
        <taxon>Neorhodopirellula</taxon>
    </lineage>
</organism>
<reference evidence="2 3" key="1">
    <citation type="submission" date="2017-05" db="EMBL/GenBank/DDBJ databases">
        <authorList>
            <person name="Varghese N."/>
            <person name="Submissions S."/>
        </authorList>
    </citation>
    <scope>NUCLEOTIDE SEQUENCE [LARGE SCALE GENOMIC DNA]</scope>
    <source>
        <strain evidence="2 3">DSM 25457</strain>
    </source>
</reference>
<dbReference type="Gene3D" id="3.40.50.1000">
    <property type="entry name" value="HAD superfamily/HAD-like"/>
    <property type="match status" value="1"/>
</dbReference>
<evidence type="ECO:0000259" key="1">
    <source>
        <dbReference type="Pfam" id="PF03724"/>
    </source>
</evidence>
<dbReference type="InterPro" id="IPR005184">
    <property type="entry name" value="DUF306_Meta_HslJ"/>
</dbReference>
<keyword evidence="3" id="KW-1185">Reference proteome</keyword>
<sequence>MMKMHNVTSAGCTPVWFQPLAIFSFNALVCFGVLACFTCVVGSAQDVVAQDPLPSWNDSKSKQAIVGFVETVTTEGSDGFVPVEQRIATFDNDGTLWAEQPMYVQAFFVFDRVKALAPQHPEWKTTEPFASVLKGDLKSVLAGGHESLLEIVMASHAGMTTDEFDKIATDWMNTTRHPKTGRLFTEMVYQPMLELLDYLRANDFKTFIVSGGGIDFMRPWTERVYGIPPEQVVGSSVKAKFAVVDGVPVIQRLPEINFIDDKAGKPVGIQNHIGQRPIFAAGNSDGDFEMMQWTTAGEGSRFAMYVHHTDADREWAYDRESSVGRLDRGLDEGPELGWTIVDMKQDWNQIYPAIEANASTSNVLFGKWLAEDIGNHGVLDRAQSTFVVEEDGSVSGSTAVNRYRGKATIQGDEIKFGPLIATRRAAPRALMDQEARFLKALEGVVGYRIDANGLLYLIDAEGVDQIRFSAMSE</sequence>
<dbReference type="PANTHER" id="PTHR35535:SF1">
    <property type="entry name" value="HEAT SHOCK PROTEIN HSLJ"/>
    <property type="match status" value="1"/>
</dbReference>
<dbReference type="InterPro" id="IPR036412">
    <property type="entry name" value="HAD-like_sf"/>
</dbReference>
<name>A0ABY1PUW6_9BACT</name>
<evidence type="ECO:0000313" key="2">
    <source>
        <dbReference type="EMBL" id="SMP42578.1"/>
    </source>
</evidence>
<feature type="domain" description="DUF306" evidence="1">
    <location>
        <begin position="366"/>
        <end position="468"/>
    </location>
</feature>
<comment type="caution">
    <text evidence="2">The sequence shown here is derived from an EMBL/GenBank/DDBJ whole genome shotgun (WGS) entry which is preliminary data.</text>
</comment>
<gene>
    <name evidence="2" type="ORF">SAMN06265222_101807</name>
</gene>
<dbReference type="Pfam" id="PF12710">
    <property type="entry name" value="HAD"/>
    <property type="match status" value="1"/>
</dbReference>
<accession>A0ABY1PUW6</accession>
<dbReference type="InterPro" id="IPR023214">
    <property type="entry name" value="HAD_sf"/>
</dbReference>
<proteinExistence type="predicted"/>
<dbReference type="Pfam" id="PF03724">
    <property type="entry name" value="META"/>
    <property type="match status" value="1"/>
</dbReference>
<dbReference type="PANTHER" id="PTHR35535">
    <property type="entry name" value="HEAT SHOCK PROTEIN HSLJ"/>
    <property type="match status" value="1"/>
</dbReference>
<protein>
    <submittedName>
        <fullName evidence="2">META domain-containing protein</fullName>
    </submittedName>
</protein>
<evidence type="ECO:0000313" key="3">
    <source>
        <dbReference type="Proteomes" id="UP001158067"/>
    </source>
</evidence>
<dbReference type="Gene3D" id="2.40.128.270">
    <property type="match status" value="1"/>
</dbReference>
<dbReference type="InterPro" id="IPR053147">
    <property type="entry name" value="Hsp_HslJ-like"/>
</dbReference>
<dbReference type="InterPro" id="IPR038670">
    <property type="entry name" value="HslJ-like_sf"/>
</dbReference>
<dbReference type="Proteomes" id="UP001158067">
    <property type="component" value="Unassembled WGS sequence"/>
</dbReference>
<dbReference type="CDD" id="cd01427">
    <property type="entry name" value="HAD_like"/>
    <property type="match status" value="1"/>
</dbReference>